<dbReference type="NCBIfam" id="TIGR03804">
    <property type="entry name" value="para_beta_helix"/>
    <property type="match status" value="1"/>
</dbReference>
<evidence type="ECO:0000313" key="3">
    <source>
        <dbReference type="EMBL" id="WVN90623.1"/>
    </source>
</evidence>
<evidence type="ECO:0000256" key="2">
    <source>
        <dbReference type="SAM" id="SignalP"/>
    </source>
</evidence>
<feature type="compositionally biased region" description="Low complexity" evidence="1">
    <location>
        <begin position="431"/>
        <end position="445"/>
    </location>
</feature>
<organism evidence="3 4">
    <name type="scientific">Cryptococcus depauperatus CBS 7841</name>
    <dbReference type="NCBI Taxonomy" id="1295531"/>
    <lineage>
        <taxon>Eukaryota</taxon>
        <taxon>Fungi</taxon>
        <taxon>Dikarya</taxon>
        <taxon>Basidiomycota</taxon>
        <taxon>Agaricomycotina</taxon>
        <taxon>Tremellomycetes</taxon>
        <taxon>Tremellales</taxon>
        <taxon>Cryptococcaceae</taxon>
        <taxon>Cryptococcus</taxon>
    </lineage>
</organism>
<feature type="compositionally biased region" description="Polar residues" evidence="1">
    <location>
        <begin position="419"/>
        <end position="430"/>
    </location>
</feature>
<gene>
    <name evidence="3" type="ORF">L203_105864</name>
</gene>
<dbReference type="AlphaFoldDB" id="A0AAJ8JY36"/>
<dbReference type="SUPFAM" id="SSF51126">
    <property type="entry name" value="Pectin lyase-like"/>
    <property type="match status" value="1"/>
</dbReference>
<evidence type="ECO:0000256" key="1">
    <source>
        <dbReference type="SAM" id="MobiDB-lite"/>
    </source>
</evidence>
<dbReference type="InterPro" id="IPR006626">
    <property type="entry name" value="PbH1"/>
</dbReference>
<sequence length="482" mass="50202">MLNSKPTILFTYTLALFAASLVNAACTDNNTDTTGLQKLIQGGGAGYKLVLCPGKTYSLNEALNYTAANQEISTEGYPTDDTRATLLVMGFNKTTAVNAANQGQDGAALRHVIVNGNRKSDEAIYTAGGGNIEFGGANANQVIEYVKSFDPRGWSCMHIAEGQLNCKNATIQNNDIGPCGTDFFQMWADGISLSCSASLVQNNDITDATDGGIVLFGAPGSTVRNNTIRVKTRTMLGGINMVDVLPWNPIGNYSGTVVEGNTIYGGFATNMGNDTRGGQDSKAVIKIGIAVGPDAWFSDERYGTNKSTGAVIKDNKLSGAFVFGMGITSAKDFVIENNSFFGNTSFIGDYGPNCTTGSKTPHPPVPLLAEPVSLINTTLSVPSDSPYNFVDGTAFGLTCFMPPNATINAWPYGGGQINSAQGVNGQDPSGTSTNAAQTSAATATPTKKKSAQGRRAEAPVSRGLATVVMGAAMGFLGGLSLL</sequence>
<keyword evidence="2" id="KW-0732">Signal</keyword>
<reference evidence="3" key="3">
    <citation type="submission" date="2024-01" db="EMBL/GenBank/DDBJ databases">
        <authorList>
            <person name="Coelho M.A."/>
            <person name="David-Palma M."/>
            <person name="Shea T."/>
            <person name="Sun S."/>
            <person name="Cuomo C.A."/>
            <person name="Heitman J."/>
        </authorList>
    </citation>
    <scope>NUCLEOTIDE SEQUENCE</scope>
    <source>
        <strain evidence="3">CBS 7841</strain>
    </source>
</reference>
<dbReference type="EMBL" id="CP143790">
    <property type="protein sequence ID" value="WVN90623.1"/>
    <property type="molecule type" value="Genomic_DNA"/>
</dbReference>
<dbReference type="InterPro" id="IPR011050">
    <property type="entry name" value="Pectin_lyase_fold/virulence"/>
</dbReference>
<dbReference type="SMART" id="SM00710">
    <property type="entry name" value="PbH1"/>
    <property type="match status" value="6"/>
</dbReference>
<dbReference type="InterPro" id="IPR022441">
    <property type="entry name" value="Para_beta_helix_rpt-2"/>
</dbReference>
<name>A0AAJ8JY36_9TREE</name>
<feature type="region of interest" description="Disordered" evidence="1">
    <location>
        <begin position="419"/>
        <end position="459"/>
    </location>
</feature>
<reference evidence="3" key="2">
    <citation type="journal article" date="2022" name="Elife">
        <title>Obligate sexual reproduction of a homothallic fungus closely related to the Cryptococcus pathogenic species complex.</title>
        <authorList>
            <person name="Passer A.R."/>
            <person name="Clancey S.A."/>
            <person name="Shea T."/>
            <person name="David-Palma M."/>
            <person name="Averette A.F."/>
            <person name="Boekhout T."/>
            <person name="Porcel B.M."/>
            <person name="Nowrousian M."/>
            <person name="Cuomo C.A."/>
            <person name="Sun S."/>
            <person name="Heitman J."/>
            <person name="Coelho M.A."/>
        </authorList>
    </citation>
    <scope>NUCLEOTIDE SEQUENCE</scope>
    <source>
        <strain evidence="3">CBS 7841</strain>
    </source>
</reference>
<dbReference type="KEGG" id="cdep:91090073"/>
<dbReference type="Proteomes" id="UP000094043">
    <property type="component" value="Chromosome 7"/>
</dbReference>
<proteinExistence type="predicted"/>
<feature type="chain" id="PRO_5042571535" description="Right handed beta helix domain-containing protein" evidence="2">
    <location>
        <begin position="25"/>
        <end position="482"/>
    </location>
</feature>
<accession>A0AAJ8JY36</accession>
<protein>
    <recommendedName>
        <fullName evidence="5">Right handed beta helix domain-containing protein</fullName>
    </recommendedName>
</protein>
<evidence type="ECO:0000313" key="4">
    <source>
        <dbReference type="Proteomes" id="UP000094043"/>
    </source>
</evidence>
<dbReference type="GeneID" id="91090073"/>
<keyword evidence="4" id="KW-1185">Reference proteome</keyword>
<feature type="signal peptide" evidence="2">
    <location>
        <begin position="1"/>
        <end position="24"/>
    </location>
</feature>
<reference evidence="3" key="1">
    <citation type="submission" date="2016-06" db="EMBL/GenBank/DDBJ databases">
        <authorList>
            <person name="Cuomo C."/>
            <person name="Litvintseva A."/>
            <person name="Heitman J."/>
            <person name="Chen Y."/>
            <person name="Sun S."/>
            <person name="Springer D."/>
            <person name="Dromer F."/>
            <person name="Young S."/>
            <person name="Zeng Q."/>
            <person name="Chapman S."/>
            <person name="Gujja S."/>
            <person name="Saif S."/>
            <person name="Birren B."/>
        </authorList>
    </citation>
    <scope>NUCLEOTIDE SEQUENCE</scope>
    <source>
        <strain evidence="3">CBS 7841</strain>
    </source>
</reference>
<dbReference type="Gene3D" id="2.160.20.10">
    <property type="entry name" value="Single-stranded right-handed beta-helix, Pectin lyase-like"/>
    <property type="match status" value="1"/>
</dbReference>
<dbReference type="InterPro" id="IPR012334">
    <property type="entry name" value="Pectin_lyas_fold"/>
</dbReference>
<evidence type="ECO:0008006" key="5">
    <source>
        <dbReference type="Google" id="ProtNLM"/>
    </source>
</evidence>
<dbReference type="RefSeq" id="XP_066071323.1">
    <property type="nucleotide sequence ID" value="XM_066215226.1"/>
</dbReference>